<dbReference type="InterPro" id="IPR024909">
    <property type="entry name" value="Cys-tRNA/MSH_ligase"/>
</dbReference>
<dbReference type="Pfam" id="PF23493">
    <property type="entry name" value="CysS_C"/>
    <property type="match status" value="1"/>
</dbReference>
<evidence type="ECO:0000313" key="17">
    <source>
        <dbReference type="Proteomes" id="UP000468668"/>
    </source>
</evidence>
<dbReference type="GO" id="GO:0005829">
    <property type="term" value="C:cytosol"/>
    <property type="evidence" value="ECO:0007669"/>
    <property type="project" value="TreeGrafter"/>
</dbReference>
<dbReference type="RefSeq" id="WP_158050344.1">
    <property type="nucleotide sequence ID" value="NZ_DBEZKV010000092.1"/>
</dbReference>
<keyword evidence="4 13" id="KW-0963">Cytoplasm</keyword>
<dbReference type="Proteomes" id="UP000468668">
    <property type="component" value="Unassembled WGS sequence"/>
</dbReference>
<dbReference type="Pfam" id="PF01406">
    <property type="entry name" value="tRNA-synt_1e"/>
    <property type="match status" value="1"/>
</dbReference>
<keyword evidence="10 13" id="KW-0648">Protein biosynthesis</keyword>
<dbReference type="Pfam" id="PF09190">
    <property type="entry name" value="DALR_2"/>
    <property type="match status" value="1"/>
</dbReference>
<feature type="short sequence motif" description="'KMSKS' region" evidence="13">
    <location>
        <begin position="277"/>
        <end position="281"/>
    </location>
</feature>
<dbReference type="EC" id="6.1.1.16" evidence="13"/>
<evidence type="ECO:0000256" key="12">
    <source>
        <dbReference type="ARBA" id="ARBA00047398"/>
    </source>
</evidence>
<keyword evidence="5 13" id="KW-0436">Ligase</keyword>
<evidence type="ECO:0000256" key="11">
    <source>
        <dbReference type="ARBA" id="ARBA00023146"/>
    </source>
</evidence>
<comment type="cofactor">
    <cofactor evidence="13">
        <name>Zn(2+)</name>
        <dbReference type="ChEBI" id="CHEBI:29105"/>
    </cofactor>
    <text evidence="13">Binds 1 zinc ion per subunit.</text>
</comment>
<evidence type="ECO:0000256" key="4">
    <source>
        <dbReference type="ARBA" id="ARBA00022490"/>
    </source>
</evidence>
<feature type="coiled-coil region" evidence="14">
    <location>
        <begin position="320"/>
        <end position="347"/>
    </location>
</feature>
<sequence>MIKIYDTKLRQKVEFQPKEPGKISMYVCGPTVYNRIHIGNARTFISFDVIRRYLIWRGFDVTFVQNVTDVDDKIIKRAGEEGRSAAEVAAEYTQAFIDDMHAAGVLDPDVRPRATGEIPDMIALVQELVDGGHAYEVEGDVYFSVRSYPAYGELSGRNIDEMESGHRELRADGQGLEARKRDPLDFALWKAAKPGEPSWDSPWGKGRPGWHIECSAMSRKYLGLPFDIHGGGADLVFPHHENERAQSEAACSCTFARHWMHSGMLQIANEKTGEIEKMSKSLNNFLLLHEALDIVRPETLRMLMLQTHYRSPLVFGDARLAEADAALTRIENTVKNLEWLLASATAEGACALDAAAIEGATQAARAAFVDAMDDDFNAPAALGAVFTLVGDVNSAIAGKEPTAADVPALIAARDSIAELMGVFGIDVVAATAEGDAYPVEVVDLAAELAGYAGGNATEAVEALVALRAEARASKDWARADAVRDGMAALGLTIKDTPQGPQVEMA</sequence>
<dbReference type="HAMAP" id="MF_00041">
    <property type="entry name" value="Cys_tRNA_synth"/>
    <property type="match status" value="1"/>
</dbReference>
<feature type="binding site" evidence="13">
    <location>
        <position position="280"/>
    </location>
    <ligand>
        <name>ATP</name>
        <dbReference type="ChEBI" id="CHEBI:30616"/>
    </ligand>
</feature>
<comment type="similarity">
    <text evidence="2 13">Belongs to the class-I aminoacyl-tRNA synthetase family.</text>
</comment>
<dbReference type="SUPFAM" id="SSF47323">
    <property type="entry name" value="Anticodon-binding domain of a subclass of class I aminoacyl-tRNA synthetases"/>
    <property type="match status" value="1"/>
</dbReference>
<comment type="caution">
    <text evidence="16">The sequence shown here is derived from an EMBL/GenBank/DDBJ whole genome shotgun (WGS) entry which is preliminary data.</text>
</comment>
<dbReference type="AlphaFoldDB" id="A0A6N6NP65"/>
<evidence type="ECO:0000256" key="13">
    <source>
        <dbReference type="HAMAP-Rule" id="MF_00041"/>
    </source>
</evidence>
<evidence type="ECO:0000256" key="1">
    <source>
        <dbReference type="ARBA" id="ARBA00004496"/>
    </source>
</evidence>
<dbReference type="SUPFAM" id="SSF52374">
    <property type="entry name" value="Nucleotidylyl transferase"/>
    <property type="match status" value="1"/>
</dbReference>
<feature type="binding site" evidence="13">
    <location>
        <position position="28"/>
    </location>
    <ligand>
        <name>Zn(2+)</name>
        <dbReference type="ChEBI" id="CHEBI:29105"/>
    </ligand>
</feature>
<dbReference type="InterPro" id="IPR015273">
    <property type="entry name" value="Cys-tRNA-synt_Ia_DALR"/>
</dbReference>
<keyword evidence="11 13" id="KW-0030">Aminoacyl-tRNA synthetase</keyword>
<evidence type="ECO:0000256" key="6">
    <source>
        <dbReference type="ARBA" id="ARBA00022723"/>
    </source>
</evidence>
<feature type="binding site" evidence="13">
    <location>
        <position position="243"/>
    </location>
    <ligand>
        <name>Zn(2+)</name>
        <dbReference type="ChEBI" id="CHEBI:29105"/>
    </ligand>
</feature>
<feature type="binding site" evidence="13">
    <location>
        <position position="214"/>
    </location>
    <ligand>
        <name>Zn(2+)</name>
        <dbReference type="ChEBI" id="CHEBI:29105"/>
    </ligand>
</feature>
<feature type="binding site" evidence="13">
    <location>
        <position position="239"/>
    </location>
    <ligand>
        <name>Zn(2+)</name>
        <dbReference type="ChEBI" id="CHEBI:29105"/>
    </ligand>
</feature>
<dbReference type="InterPro" id="IPR032678">
    <property type="entry name" value="tRNA-synt_1_cat_dom"/>
</dbReference>
<dbReference type="PANTHER" id="PTHR10890:SF3">
    <property type="entry name" value="CYSTEINE--TRNA LIGASE, CYTOPLASMIC"/>
    <property type="match status" value="1"/>
</dbReference>
<evidence type="ECO:0000256" key="3">
    <source>
        <dbReference type="ARBA" id="ARBA00011245"/>
    </source>
</evidence>
<keyword evidence="6 13" id="KW-0479">Metal-binding</keyword>
<evidence type="ECO:0000256" key="9">
    <source>
        <dbReference type="ARBA" id="ARBA00022840"/>
    </source>
</evidence>
<evidence type="ECO:0000256" key="7">
    <source>
        <dbReference type="ARBA" id="ARBA00022741"/>
    </source>
</evidence>
<dbReference type="EMBL" id="WAJR01000034">
    <property type="protein sequence ID" value="KAB1636320.1"/>
    <property type="molecule type" value="Genomic_DNA"/>
</dbReference>
<dbReference type="Gene3D" id="3.40.50.620">
    <property type="entry name" value="HUPs"/>
    <property type="match status" value="1"/>
</dbReference>
<dbReference type="GeneID" id="98658710"/>
<gene>
    <name evidence="13" type="primary">cysS</name>
    <name evidence="16" type="ORF">F8C90_09825</name>
</gene>
<dbReference type="PANTHER" id="PTHR10890">
    <property type="entry name" value="CYSTEINYL-TRNA SYNTHETASE"/>
    <property type="match status" value="1"/>
</dbReference>
<keyword evidence="7 13" id="KW-0547">Nucleotide-binding</keyword>
<dbReference type="GO" id="GO:0008270">
    <property type="term" value="F:zinc ion binding"/>
    <property type="evidence" value="ECO:0007669"/>
    <property type="project" value="UniProtKB-UniRule"/>
</dbReference>
<evidence type="ECO:0000256" key="10">
    <source>
        <dbReference type="ARBA" id="ARBA00022917"/>
    </source>
</evidence>
<dbReference type="GO" id="GO:0006423">
    <property type="term" value="P:cysteinyl-tRNA aminoacylation"/>
    <property type="evidence" value="ECO:0007669"/>
    <property type="project" value="UniProtKB-UniRule"/>
</dbReference>
<dbReference type="PRINTS" id="PR00983">
    <property type="entry name" value="TRNASYNTHCYS"/>
</dbReference>
<dbReference type="FunFam" id="3.40.50.620:FF:000009">
    <property type="entry name" value="Cysteine--tRNA ligase"/>
    <property type="match status" value="1"/>
</dbReference>
<name>A0A6N6NP65_9ACTN</name>
<dbReference type="OrthoDB" id="9815130at2"/>
<evidence type="ECO:0000256" key="8">
    <source>
        <dbReference type="ARBA" id="ARBA00022833"/>
    </source>
</evidence>
<comment type="subcellular location">
    <subcellularLocation>
        <location evidence="1 13">Cytoplasm</location>
    </subcellularLocation>
</comment>
<protein>
    <recommendedName>
        <fullName evidence="13">Cysteine--tRNA ligase</fullName>
        <ecNumber evidence="13">6.1.1.16</ecNumber>
    </recommendedName>
    <alternativeName>
        <fullName evidence="13">Cysteinyl-tRNA synthetase</fullName>
        <shortName evidence="13">CysRS</shortName>
    </alternativeName>
</protein>
<proteinExistence type="inferred from homology"/>
<dbReference type="CDD" id="cd00672">
    <property type="entry name" value="CysRS_core"/>
    <property type="match status" value="1"/>
</dbReference>
<dbReference type="InterPro" id="IPR009080">
    <property type="entry name" value="tRNAsynth_Ia_anticodon-bd"/>
</dbReference>
<dbReference type="InterPro" id="IPR015803">
    <property type="entry name" value="Cys-tRNA-ligase"/>
</dbReference>
<reference evidence="16 17" key="1">
    <citation type="submission" date="2019-09" db="EMBL/GenBank/DDBJ databases">
        <title>Whole genome shotgun sequencing (WGS) of Ellagibacter isourolithinifaciens DSM 104140(T) and Adlercreutzia muris DSM 29508(T).</title>
        <authorList>
            <person name="Stoll D.A."/>
            <person name="Danylec N."/>
            <person name="Huch M."/>
        </authorList>
    </citation>
    <scope>NUCLEOTIDE SEQUENCE [LARGE SCALE GENOMIC DNA]</scope>
    <source>
        <strain evidence="16 17">DSM 104140</strain>
    </source>
</reference>
<dbReference type="Gene3D" id="1.20.120.1910">
    <property type="entry name" value="Cysteine-tRNA ligase, C-terminal anti-codon recognition domain"/>
    <property type="match status" value="1"/>
</dbReference>
<dbReference type="InterPro" id="IPR014729">
    <property type="entry name" value="Rossmann-like_a/b/a_fold"/>
</dbReference>
<organism evidence="16 17">
    <name type="scientific">Ellagibacter isourolithinifaciens</name>
    <dbReference type="NCBI Taxonomy" id="2137581"/>
    <lineage>
        <taxon>Bacteria</taxon>
        <taxon>Bacillati</taxon>
        <taxon>Actinomycetota</taxon>
        <taxon>Coriobacteriia</taxon>
        <taxon>Eggerthellales</taxon>
        <taxon>Eggerthellaceae</taxon>
        <taxon>Ellagibacter</taxon>
    </lineage>
</organism>
<evidence type="ECO:0000256" key="5">
    <source>
        <dbReference type="ARBA" id="ARBA00022598"/>
    </source>
</evidence>
<evidence type="ECO:0000256" key="2">
    <source>
        <dbReference type="ARBA" id="ARBA00005594"/>
    </source>
</evidence>
<feature type="short sequence motif" description="'HIGH' region" evidence="13">
    <location>
        <begin position="30"/>
        <end position="40"/>
    </location>
</feature>
<evidence type="ECO:0000259" key="15">
    <source>
        <dbReference type="SMART" id="SM00840"/>
    </source>
</evidence>
<dbReference type="GO" id="GO:0005524">
    <property type="term" value="F:ATP binding"/>
    <property type="evidence" value="ECO:0007669"/>
    <property type="project" value="UniProtKB-UniRule"/>
</dbReference>
<keyword evidence="9 13" id="KW-0067">ATP-binding</keyword>
<evidence type="ECO:0000313" key="16">
    <source>
        <dbReference type="EMBL" id="KAB1636320.1"/>
    </source>
</evidence>
<dbReference type="SMART" id="SM00840">
    <property type="entry name" value="DALR_2"/>
    <property type="match status" value="1"/>
</dbReference>
<comment type="subunit">
    <text evidence="3 13">Monomer.</text>
</comment>
<evidence type="ECO:0000256" key="14">
    <source>
        <dbReference type="SAM" id="Coils"/>
    </source>
</evidence>
<feature type="domain" description="Cysteinyl-tRNA synthetase class Ia DALR" evidence="15">
    <location>
        <begin position="367"/>
        <end position="434"/>
    </location>
</feature>
<keyword evidence="14" id="KW-0175">Coiled coil</keyword>
<keyword evidence="17" id="KW-1185">Reference proteome</keyword>
<keyword evidence="8 13" id="KW-0862">Zinc</keyword>
<dbReference type="NCBIfam" id="TIGR00435">
    <property type="entry name" value="cysS"/>
    <property type="match status" value="1"/>
</dbReference>
<comment type="catalytic activity">
    <reaction evidence="12 13">
        <text>tRNA(Cys) + L-cysteine + ATP = L-cysteinyl-tRNA(Cys) + AMP + diphosphate</text>
        <dbReference type="Rhea" id="RHEA:17773"/>
        <dbReference type="Rhea" id="RHEA-COMP:9661"/>
        <dbReference type="Rhea" id="RHEA-COMP:9679"/>
        <dbReference type="ChEBI" id="CHEBI:30616"/>
        <dbReference type="ChEBI" id="CHEBI:33019"/>
        <dbReference type="ChEBI" id="CHEBI:35235"/>
        <dbReference type="ChEBI" id="CHEBI:78442"/>
        <dbReference type="ChEBI" id="CHEBI:78517"/>
        <dbReference type="ChEBI" id="CHEBI:456215"/>
        <dbReference type="EC" id="6.1.1.16"/>
    </reaction>
</comment>
<accession>A0A6N6NP65</accession>
<dbReference type="InterPro" id="IPR056411">
    <property type="entry name" value="CysS_C"/>
</dbReference>
<dbReference type="GO" id="GO:0004817">
    <property type="term" value="F:cysteine-tRNA ligase activity"/>
    <property type="evidence" value="ECO:0007669"/>
    <property type="project" value="UniProtKB-UniRule"/>
</dbReference>